<name>A0A0M9GEC9_9PSED</name>
<evidence type="ECO:0000313" key="2">
    <source>
        <dbReference type="Proteomes" id="UP000037931"/>
    </source>
</evidence>
<dbReference type="InterPro" id="IPR004313">
    <property type="entry name" value="ARD"/>
</dbReference>
<dbReference type="CDD" id="cd02232">
    <property type="entry name" value="cupin_ARD"/>
    <property type="match status" value="1"/>
</dbReference>
<comment type="caution">
    <text evidence="1">The sequence shown here is derived from an EMBL/GenBank/DDBJ whole genome shotgun (WGS) entry which is preliminary data.</text>
</comment>
<dbReference type="STRING" id="50340.PF66_04734"/>
<dbReference type="PATRIC" id="fig|50340.43.peg.2035"/>
<accession>A0A0M9GEC9</accession>
<dbReference type="RefSeq" id="WP_054063927.1">
    <property type="nucleotide sequence ID" value="NZ_JSYZ01000018.1"/>
</dbReference>
<proteinExistence type="predicted"/>
<dbReference type="InterPro" id="IPR011051">
    <property type="entry name" value="RmlC_Cupin_sf"/>
</dbReference>
<gene>
    <name evidence="1" type="ORF">PF66_04734</name>
</gene>
<dbReference type="InterPro" id="IPR014710">
    <property type="entry name" value="RmlC-like_jellyroll"/>
</dbReference>
<dbReference type="Gene3D" id="2.60.120.10">
    <property type="entry name" value="Jelly Rolls"/>
    <property type="match status" value="1"/>
</dbReference>
<protein>
    <submittedName>
        <fullName evidence="1">Uncharacterized protein</fullName>
    </submittedName>
</protein>
<organism evidence="1 2">
    <name type="scientific">Pseudomonas asplenii</name>
    <dbReference type="NCBI Taxonomy" id="53407"/>
    <lineage>
        <taxon>Bacteria</taxon>
        <taxon>Pseudomonadati</taxon>
        <taxon>Pseudomonadota</taxon>
        <taxon>Gammaproteobacteria</taxon>
        <taxon>Pseudomonadales</taxon>
        <taxon>Pseudomonadaceae</taxon>
        <taxon>Pseudomonas</taxon>
    </lineage>
</organism>
<dbReference type="AlphaFoldDB" id="A0A0M9GEC9"/>
<dbReference type="EMBL" id="JSYZ01000018">
    <property type="protein sequence ID" value="KPA89051.1"/>
    <property type="molecule type" value="Genomic_DNA"/>
</dbReference>
<sequence length="181" mass="20131">MSILSVYPVSSPELANKVLTHVDDITATLAEQGVRFERLSVATPIRPGTPEEDVLEACRAQLDPLMSEHGSVAVEVISLDNSHPQKLERCAQLLREQRQQANEVRWFLGGRGLLSLHIGDYVYAVLCERNDLITIAAGTSYWFDLGEEPRCVAVRLFDKTEGRVASPVEDDIAGRFPRLDD</sequence>
<dbReference type="OrthoDB" id="9795636at2"/>
<dbReference type="Proteomes" id="UP000037931">
    <property type="component" value="Unassembled WGS sequence"/>
</dbReference>
<dbReference type="Pfam" id="PF03079">
    <property type="entry name" value="ARD"/>
    <property type="match status" value="1"/>
</dbReference>
<reference evidence="1 2" key="1">
    <citation type="journal article" date="2015" name="PLoS ONE">
        <title>Rice-Infecting Pseudomonas Genomes Are Highly Accessorized and Harbor Multiple Putative Virulence Mechanisms to Cause Sheath Brown Rot.</title>
        <authorList>
            <person name="Quibod I.L."/>
            <person name="Grande G."/>
            <person name="Oreiro E.G."/>
            <person name="Borja F.N."/>
            <person name="Dossa G.S."/>
            <person name="Mauleon R."/>
            <person name="Cruz C.V."/>
            <person name="Oliva R."/>
        </authorList>
    </citation>
    <scope>NUCLEOTIDE SEQUENCE [LARGE SCALE GENOMIC DNA]</scope>
    <source>
        <strain evidence="1 2">IRRI 6609</strain>
    </source>
</reference>
<dbReference type="SUPFAM" id="SSF51182">
    <property type="entry name" value="RmlC-like cupins"/>
    <property type="match status" value="1"/>
</dbReference>
<keyword evidence="2" id="KW-1185">Reference proteome</keyword>
<dbReference type="GO" id="GO:0010309">
    <property type="term" value="F:acireductone dioxygenase [iron(II)-requiring] activity"/>
    <property type="evidence" value="ECO:0007669"/>
    <property type="project" value="InterPro"/>
</dbReference>
<evidence type="ECO:0000313" key="1">
    <source>
        <dbReference type="EMBL" id="KPA89051.1"/>
    </source>
</evidence>